<dbReference type="Gene3D" id="2.60.40.10">
    <property type="entry name" value="Immunoglobulins"/>
    <property type="match status" value="1"/>
</dbReference>
<sequence length="378" mass="41764">MKQQNAAKTFAILAIFLLAVFGTFLMAKPVQASESGQITVTGERYYSKTWRILELVNQERAKAGLPALVMDRDLLDAAMQRAFEISVNFSHTRPNGEEFQSAFEASRWAMGENIAAGNTSPEAAMEAWMNSDGHRSNILDRDFVCIGIGAVNVNGKYYWVQCFGGTLKETASRNNYQDGRVSAHISFDQTLASVRLCVNKNVLYLGGTAKASLCFEDVLGEVPVANDTLLFQSSNPAVCTVDAGGNIRGVGIGTAVINLVSPTDGSILASANVTVTLDLKETSIKKLTAGQKKVTVRWKKQRKNTDGYEIQYSTNKKFKKAVKTVTVKNNKKNIKTIKKLKRGKKYYVCIRTYKDVFSSGQTIRVYSDWSKKKSVKVR</sequence>
<organism evidence="3 4">
    <name type="scientific">Candidatus Anaerobutyricum stercoris</name>
    <dbReference type="NCBI Taxonomy" id="2838457"/>
    <lineage>
        <taxon>Bacteria</taxon>
        <taxon>Bacillati</taxon>
        <taxon>Bacillota</taxon>
        <taxon>Clostridia</taxon>
        <taxon>Lachnospirales</taxon>
        <taxon>Lachnospiraceae</taxon>
        <taxon>Anaerobutyricum</taxon>
    </lineage>
</organism>
<dbReference type="InterPro" id="IPR035940">
    <property type="entry name" value="CAP_sf"/>
</dbReference>
<evidence type="ECO:0000259" key="1">
    <source>
        <dbReference type="Pfam" id="PF00041"/>
    </source>
</evidence>
<reference evidence="3" key="2">
    <citation type="submission" date="2021-04" db="EMBL/GenBank/DDBJ databases">
        <authorList>
            <person name="Gilroy R."/>
        </authorList>
    </citation>
    <scope>NUCLEOTIDE SEQUENCE</scope>
    <source>
        <strain evidence="3">CHK179-28034</strain>
    </source>
</reference>
<gene>
    <name evidence="3" type="ORF">H9968_08660</name>
</gene>
<evidence type="ECO:0000313" key="3">
    <source>
        <dbReference type="EMBL" id="HIZ39979.1"/>
    </source>
</evidence>
<dbReference type="SUPFAM" id="SSF49373">
    <property type="entry name" value="Invasin/intimin cell-adhesion fragments"/>
    <property type="match status" value="1"/>
</dbReference>
<dbReference type="SUPFAM" id="SSF55797">
    <property type="entry name" value="PR-1-like"/>
    <property type="match status" value="1"/>
</dbReference>
<dbReference type="InterPro" id="IPR008964">
    <property type="entry name" value="Invasin/intimin_cell_adhesion"/>
</dbReference>
<dbReference type="Pfam" id="PF00041">
    <property type="entry name" value="fn3"/>
    <property type="match status" value="1"/>
</dbReference>
<dbReference type="InterPro" id="IPR014044">
    <property type="entry name" value="CAP_dom"/>
</dbReference>
<evidence type="ECO:0000313" key="4">
    <source>
        <dbReference type="Proteomes" id="UP000824049"/>
    </source>
</evidence>
<proteinExistence type="predicted"/>
<accession>A0A9D2ELT3</accession>
<protein>
    <submittedName>
        <fullName evidence="3">CAP domain-containing protein</fullName>
    </submittedName>
</protein>
<evidence type="ECO:0000259" key="2">
    <source>
        <dbReference type="Pfam" id="PF00188"/>
    </source>
</evidence>
<dbReference type="Gene3D" id="2.60.40.1080">
    <property type="match status" value="1"/>
</dbReference>
<name>A0A9D2ELT3_9FIRM</name>
<dbReference type="InterPro" id="IPR013783">
    <property type="entry name" value="Ig-like_fold"/>
</dbReference>
<dbReference type="Gene3D" id="3.40.33.10">
    <property type="entry name" value="CAP"/>
    <property type="match status" value="1"/>
</dbReference>
<dbReference type="InterPro" id="IPR003961">
    <property type="entry name" value="FN3_dom"/>
</dbReference>
<feature type="domain" description="SCP" evidence="2">
    <location>
        <begin position="53"/>
        <end position="163"/>
    </location>
</feature>
<dbReference type="PANTHER" id="PTHR31157">
    <property type="entry name" value="SCP DOMAIN-CONTAINING PROTEIN"/>
    <property type="match status" value="1"/>
</dbReference>
<comment type="caution">
    <text evidence="3">The sequence shown here is derived from an EMBL/GenBank/DDBJ whole genome shotgun (WGS) entry which is preliminary data.</text>
</comment>
<dbReference type="CDD" id="cd05379">
    <property type="entry name" value="CAP_bacterial"/>
    <property type="match status" value="1"/>
</dbReference>
<dbReference type="Pfam" id="PF00188">
    <property type="entry name" value="CAP"/>
    <property type="match status" value="1"/>
</dbReference>
<reference evidence="3" key="1">
    <citation type="journal article" date="2021" name="PeerJ">
        <title>Extensive microbial diversity within the chicken gut microbiome revealed by metagenomics and culture.</title>
        <authorList>
            <person name="Gilroy R."/>
            <person name="Ravi A."/>
            <person name="Getino M."/>
            <person name="Pursley I."/>
            <person name="Horton D.L."/>
            <person name="Alikhan N.F."/>
            <person name="Baker D."/>
            <person name="Gharbi K."/>
            <person name="Hall N."/>
            <person name="Watson M."/>
            <person name="Adriaenssens E.M."/>
            <person name="Foster-Nyarko E."/>
            <person name="Jarju S."/>
            <person name="Secka A."/>
            <person name="Antonio M."/>
            <person name="Oren A."/>
            <person name="Chaudhuri R.R."/>
            <person name="La Ragione R."/>
            <person name="Hildebrand F."/>
            <person name="Pallen M.J."/>
        </authorList>
    </citation>
    <scope>NUCLEOTIDE SEQUENCE</scope>
    <source>
        <strain evidence="3">CHK179-28034</strain>
    </source>
</reference>
<dbReference type="PANTHER" id="PTHR31157:SF1">
    <property type="entry name" value="SCP DOMAIN-CONTAINING PROTEIN"/>
    <property type="match status" value="1"/>
</dbReference>
<dbReference type="Proteomes" id="UP000824049">
    <property type="component" value="Unassembled WGS sequence"/>
</dbReference>
<dbReference type="AlphaFoldDB" id="A0A9D2ELT3"/>
<dbReference type="InterPro" id="IPR036116">
    <property type="entry name" value="FN3_sf"/>
</dbReference>
<dbReference type="SUPFAM" id="SSF49265">
    <property type="entry name" value="Fibronectin type III"/>
    <property type="match status" value="1"/>
</dbReference>
<dbReference type="EMBL" id="DXBR01000078">
    <property type="protein sequence ID" value="HIZ39979.1"/>
    <property type="molecule type" value="Genomic_DNA"/>
</dbReference>
<feature type="domain" description="Fibronectin type-III" evidence="1">
    <location>
        <begin position="290"/>
        <end position="359"/>
    </location>
</feature>